<protein>
    <submittedName>
        <fullName evidence="5">1-deoxy-D-xylulose-5-phosphate synthase</fullName>
    </submittedName>
</protein>
<dbReference type="Pfam" id="PF02779">
    <property type="entry name" value="Transket_pyr"/>
    <property type="match status" value="1"/>
</dbReference>
<dbReference type="PANTHER" id="PTHR43825:SF5">
    <property type="entry name" value="HYPOTHETICAL TRANSKETOLASE FAMILY PROTEIN"/>
    <property type="match status" value="1"/>
</dbReference>
<dbReference type="AlphaFoldDB" id="A0A7C0U1H7"/>
<keyword evidence="3" id="KW-0786">Thiamine pyrophosphate</keyword>
<comment type="similarity">
    <text evidence="2">Belongs to the transketolase family.</text>
</comment>
<dbReference type="EMBL" id="DRBS01000070">
    <property type="protein sequence ID" value="HDD43584.1"/>
    <property type="molecule type" value="Genomic_DNA"/>
</dbReference>
<dbReference type="InterPro" id="IPR051157">
    <property type="entry name" value="PDH/Transketolase"/>
</dbReference>
<dbReference type="FunFam" id="3.40.50.970:FF:000129">
    <property type="entry name" value="Transketolase"/>
    <property type="match status" value="1"/>
</dbReference>
<sequence>MRSTLVKTLIDLAEKEERIFVITPDLGFSVWEEFERRFPERFLNVGVAEANAIGLATGLALCGKIVYVYSIIPFITMRPFEQIRIELAYMKTNVRIVGVGAGVTYGAQGATHHAIEDIAIMRALPNMLIFSPCDPWEVEQGVRASLNYEGPIYFRLGKRGEPVITPTGNSFSFGRANIIRGGRDVYILFTGNIADEVVKLHSLLESKGISAEVVSMHTLKPFDYEYLDKVLKTGKPIFTIEEHSIIGGLGSIVAEYIAEAGYKVRFKRFGIPDQYAHWVGSQKYIREKFGLSAKKIFEKICECLE</sequence>
<feature type="domain" description="Transketolase-like pyrimidine-binding" evidence="4">
    <location>
        <begin position="1"/>
        <end position="163"/>
    </location>
</feature>
<evidence type="ECO:0000313" key="5">
    <source>
        <dbReference type="EMBL" id="HDD43584.1"/>
    </source>
</evidence>
<dbReference type="CDD" id="cd07033">
    <property type="entry name" value="TPP_PYR_DXS_TK_like"/>
    <property type="match status" value="1"/>
</dbReference>
<organism evidence="5">
    <name type="scientific">Desulfofervidus auxilii</name>
    <dbReference type="NCBI Taxonomy" id="1621989"/>
    <lineage>
        <taxon>Bacteria</taxon>
        <taxon>Pseudomonadati</taxon>
        <taxon>Thermodesulfobacteriota</taxon>
        <taxon>Candidatus Desulfofervidia</taxon>
        <taxon>Candidatus Desulfofervidales</taxon>
        <taxon>Candidatus Desulfofervidaceae</taxon>
        <taxon>Candidatus Desulfofervidus</taxon>
    </lineage>
</organism>
<evidence type="ECO:0000256" key="1">
    <source>
        <dbReference type="ARBA" id="ARBA00001964"/>
    </source>
</evidence>
<dbReference type="Pfam" id="PF02780">
    <property type="entry name" value="Transketolase_C"/>
    <property type="match status" value="1"/>
</dbReference>
<dbReference type="InterPro" id="IPR005475">
    <property type="entry name" value="Transketolase-like_Pyr-bd"/>
</dbReference>
<evidence type="ECO:0000259" key="4">
    <source>
        <dbReference type="SMART" id="SM00861"/>
    </source>
</evidence>
<evidence type="ECO:0000256" key="2">
    <source>
        <dbReference type="ARBA" id="ARBA00007131"/>
    </source>
</evidence>
<dbReference type="SUPFAM" id="SSF52922">
    <property type="entry name" value="TK C-terminal domain-like"/>
    <property type="match status" value="1"/>
</dbReference>
<proteinExistence type="inferred from homology"/>
<dbReference type="PANTHER" id="PTHR43825">
    <property type="entry name" value="PYRUVATE DEHYDROGENASE E1 COMPONENT"/>
    <property type="match status" value="1"/>
</dbReference>
<dbReference type="InterPro" id="IPR029061">
    <property type="entry name" value="THDP-binding"/>
</dbReference>
<comment type="caution">
    <text evidence="5">The sequence shown here is derived from an EMBL/GenBank/DDBJ whole genome shotgun (WGS) entry which is preliminary data.</text>
</comment>
<dbReference type="SMART" id="SM00861">
    <property type="entry name" value="Transket_pyr"/>
    <property type="match status" value="1"/>
</dbReference>
<dbReference type="SUPFAM" id="SSF52518">
    <property type="entry name" value="Thiamin diphosphate-binding fold (THDP-binding)"/>
    <property type="match status" value="1"/>
</dbReference>
<dbReference type="InterPro" id="IPR009014">
    <property type="entry name" value="Transketo_C/PFOR_II"/>
</dbReference>
<gene>
    <name evidence="5" type="ORF">ENG63_01800</name>
</gene>
<dbReference type="InterPro" id="IPR033248">
    <property type="entry name" value="Transketolase_C"/>
</dbReference>
<reference evidence="5" key="1">
    <citation type="journal article" date="2020" name="mSystems">
        <title>Genome- and Community-Level Interaction Insights into Carbon Utilization and Element Cycling Functions of Hydrothermarchaeota in Hydrothermal Sediment.</title>
        <authorList>
            <person name="Zhou Z."/>
            <person name="Liu Y."/>
            <person name="Xu W."/>
            <person name="Pan J."/>
            <person name="Luo Z.H."/>
            <person name="Li M."/>
        </authorList>
    </citation>
    <scope>NUCLEOTIDE SEQUENCE [LARGE SCALE GENOMIC DNA]</scope>
    <source>
        <strain evidence="5">HyVt-233</strain>
    </source>
</reference>
<accession>A0A7C0U1H7</accession>
<dbReference type="Gene3D" id="3.40.50.920">
    <property type="match status" value="1"/>
</dbReference>
<comment type="cofactor">
    <cofactor evidence="1">
        <name>thiamine diphosphate</name>
        <dbReference type="ChEBI" id="CHEBI:58937"/>
    </cofactor>
</comment>
<evidence type="ECO:0000256" key="3">
    <source>
        <dbReference type="ARBA" id="ARBA00023052"/>
    </source>
</evidence>
<dbReference type="Gene3D" id="3.40.50.970">
    <property type="match status" value="1"/>
</dbReference>
<name>A0A7C0U1H7_DESA2</name>
<dbReference type="Proteomes" id="UP000886289">
    <property type="component" value="Unassembled WGS sequence"/>
</dbReference>